<dbReference type="Pfam" id="PF12796">
    <property type="entry name" value="Ank_2"/>
    <property type="match status" value="1"/>
</dbReference>
<dbReference type="Gene3D" id="3.10.260.10">
    <property type="entry name" value="Transcription regulator HTH, APSES-type DNA-binding domain"/>
    <property type="match status" value="1"/>
</dbReference>
<dbReference type="Proteomes" id="UP000696485">
    <property type="component" value="Unassembled WGS sequence"/>
</dbReference>
<dbReference type="SUPFAM" id="SSF48403">
    <property type="entry name" value="Ankyrin repeat"/>
    <property type="match status" value="1"/>
</dbReference>
<dbReference type="PANTHER" id="PTHR43828:SF15">
    <property type="entry name" value="TRANSCRIPTION FACTOR MBP1"/>
    <property type="match status" value="1"/>
</dbReference>
<evidence type="ECO:0000256" key="2">
    <source>
        <dbReference type="ARBA" id="ARBA00022737"/>
    </source>
</evidence>
<feature type="compositionally biased region" description="Low complexity" evidence="8">
    <location>
        <begin position="886"/>
        <end position="900"/>
    </location>
</feature>
<dbReference type="InterPro" id="IPR003163">
    <property type="entry name" value="Tscrpt_reg_HTH_APSES-type"/>
</dbReference>
<dbReference type="SUPFAM" id="SSF54616">
    <property type="entry name" value="DNA-binding domain of Mlu1-box binding protein MBP1"/>
    <property type="match status" value="1"/>
</dbReference>
<evidence type="ECO:0000256" key="4">
    <source>
        <dbReference type="ARBA" id="ARBA00023043"/>
    </source>
</evidence>
<dbReference type="PROSITE" id="PS00478">
    <property type="entry name" value="LIM_DOMAIN_1"/>
    <property type="match status" value="2"/>
</dbReference>
<proteinExistence type="predicted"/>
<accession>A0A9P5SGT2</accession>
<feature type="region of interest" description="Disordered" evidence="8">
    <location>
        <begin position="136"/>
        <end position="173"/>
    </location>
</feature>
<feature type="domain" description="LIM zinc-binding" evidence="9">
    <location>
        <begin position="578"/>
        <end position="638"/>
    </location>
</feature>
<dbReference type="Gene3D" id="1.25.40.20">
    <property type="entry name" value="Ankyrin repeat-containing domain"/>
    <property type="match status" value="1"/>
</dbReference>
<keyword evidence="1 6" id="KW-0479">Metal-binding</keyword>
<dbReference type="InterPro" id="IPR036887">
    <property type="entry name" value="HTH_APSES_sf"/>
</dbReference>
<feature type="repeat" description="ANK" evidence="5">
    <location>
        <begin position="1565"/>
        <end position="1597"/>
    </location>
</feature>
<keyword evidence="4 5" id="KW-0040">ANK repeat</keyword>
<evidence type="ECO:0000313" key="11">
    <source>
        <dbReference type="EMBL" id="KAF9327223.1"/>
    </source>
</evidence>
<dbReference type="SMART" id="SM00132">
    <property type="entry name" value="LIM"/>
    <property type="match status" value="4"/>
</dbReference>
<reference evidence="11" key="1">
    <citation type="journal article" date="2020" name="Fungal Divers.">
        <title>Resolving the Mortierellaceae phylogeny through synthesis of multi-gene phylogenetics and phylogenomics.</title>
        <authorList>
            <person name="Vandepol N."/>
            <person name="Liber J."/>
            <person name="Desiro A."/>
            <person name="Na H."/>
            <person name="Kennedy M."/>
            <person name="Barry K."/>
            <person name="Grigoriev I.V."/>
            <person name="Miller A.N."/>
            <person name="O'Donnell K."/>
            <person name="Stajich J.E."/>
            <person name="Bonito G."/>
        </authorList>
    </citation>
    <scope>NUCLEOTIDE SEQUENCE</scope>
    <source>
        <strain evidence="11">NVP1</strain>
    </source>
</reference>
<feature type="region of interest" description="Disordered" evidence="8">
    <location>
        <begin position="1635"/>
        <end position="1780"/>
    </location>
</feature>
<keyword evidence="3 6" id="KW-0862">Zinc</keyword>
<keyword evidence="6" id="KW-0440">LIM domain</keyword>
<feature type="region of interest" description="Disordered" evidence="8">
    <location>
        <begin position="1792"/>
        <end position="1856"/>
    </location>
</feature>
<feature type="compositionally biased region" description="Polar residues" evidence="8">
    <location>
        <begin position="241"/>
        <end position="255"/>
    </location>
</feature>
<feature type="region of interest" description="Disordered" evidence="8">
    <location>
        <begin position="1962"/>
        <end position="1982"/>
    </location>
</feature>
<dbReference type="SUPFAM" id="SSF57716">
    <property type="entry name" value="Glucocorticoid receptor-like (DNA-binding domain)"/>
    <property type="match status" value="2"/>
</dbReference>
<dbReference type="FunFam" id="3.10.260.10:FF:000001">
    <property type="entry name" value="APSES transcription factor (MbpA)"/>
    <property type="match status" value="1"/>
</dbReference>
<dbReference type="GO" id="GO:0003677">
    <property type="term" value="F:DNA binding"/>
    <property type="evidence" value="ECO:0007669"/>
    <property type="project" value="InterPro"/>
</dbReference>
<dbReference type="PANTHER" id="PTHR43828">
    <property type="entry name" value="ASPARAGINASE"/>
    <property type="match status" value="1"/>
</dbReference>
<feature type="region of interest" description="Disordered" evidence="8">
    <location>
        <begin position="1376"/>
        <end position="1404"/>
    </location>
</feature>
<dbReference type="SMART" id="SM00248">
    <property type="entry name" value="ANK"/>
    <property type="match status" value="2"/>
</dbReference>
<feature type="region of interest" description="Disordered" evidence="8">
    <location>
        <begin position="417"/>
        <end position="485"/>
    </location>
</feature>
<dbReference type="GO" id="GO:0033309">
    <property type="term" value="C:SBF transcription complex"/>
    <property type="evidence" value="ECO:0007669"/>
    <property type="project" value="TreeGrafter"/>
</dbReference>
<dbReference type="SMART" id="SM01252">
    <property type="entry name" value="KilA-N"/>
    <property type="match status" value="1"/>
</dbReference>
<feature type="compositionally biased region" description="Basic residues" evidence="8">
    <location>
        <begin position="13"/>
        <end position="24"/>
    </location>
</feature>
<keyword evidence="7" id="KW-0175">Coiled coil</keyword>
<feature type="compositionally biased region" description="Low complexity" evidence="8">
    <location>
        <begin position="365"/>
        <end position="377"/>
    </location>
</feature>
<dbReference type="InterPro" id="IPR036770">
    <property type="entry name" value="Ankyrin_rpt-contain_sf"/>
</dbReference>
<feature type="domain" description="LIM zinc-binding" evidence="9">
    <location>
        <begin position="74"/>
        <end position="136"/>
    </location>
</feature>
<feature type="region of interest" description="Disordered" evidence="8">
    <location>
        <begin position="1"/>
        <end position="31"/>
    </location>
</feature>
<feature type="domain" description="HTH APSES-type" evidence="10">
    <location>
        <begin position="1073"/>
        <end position="1181"/>
    </location>
</feature>
<name>A0A9P5SGT2_9FUNG</name>
<evidence type="ECO:0000256" key="7">
    <source>
        <dbReference type="SAM" id="Coils"/>
    </source>
</evidence>
<keyword evidence="12" id="KW-1185">Reference proteome</keyword>
<dbReference type="CDD" id="cd08368">
    <property type="entry name" value="LIM"/>
    <property type="match status" value="3"/>
</dbReference>
<feature type="region of interest" description="Disordered" evidence="8">
    <location>
        <begin position="1031"/>
        <end position="1054"/>
    </location>
</feature>
<evidence type="ECO:0000256" key="5">
    <source>
        <dbReference type="PROSITE-ProRule" id="PRU00023"/>
    </source>
</evidence>
<feature type="compositionally biased region" description="Low complexity" evidence="8">
    <location>
        <begin position="218"/>
        <end position="234"/>
    </location>
</feature>
<dbReference type="PROSITE" id="PS50023">
    <property type="entry name" value="LIM_DOMAIN_2"/>
    <property type="match status" value="3"/>
</dbReference>
<gene>
    <name evidence="11" type="ORF">BG006_009426</name>
</gene>
<dbReference type="InterPro" id="IPR051642">
    <property type="entry name" value="SWI6-like"/>
</dbReference>
<evidence type="ECO:0000313" key="12">
    <source>
        <dbReference type="Proteomes" id="UP000696485"/>
    </source>
</evidence>
<protein>
    <submittedName>
        <fullName evidence="11">Uncharacterized protein</fullName>
    </submittedName>
</protein>
<dbReference type="PROSITE" id="PS51299">
    <property type="entry name" value="HTH_APSES"/>
    <property type="match status" value="1"/>
</dbReference>
<evidence type="ECO:0000256" key="6">
    <source>
        <dbReference type="PROSITE-ProRule" id="PRU00125"/>
    </source>
</evidence>
<feature type="compositionally biased region" description="Polar residues" evidence="8">
    <location>
        <begin position="330"/>
        <end position="348"/>
    </location>
</feature>
<feature type="compositionally biased region" description="Low complexity" evidence="8">
    <location>
        <begin position="933"/>
        <end position="948"/>
    </location>
</feature>
<dbReference type="InterPro" id="IPR001781">
    <property type="entry name" value="Znf_LIM"/>
</dbReference>
<feature type="compositionally biased region" description="Polar residues" evidence="8">
    <location>
        <begin position="273"/>
        <end position="283"/>
    </location>
</feature>
<comment type="caution">
    <text evidence="11">The sequence shown here is derived from an EMBL/GenBank/DDBJ whole genome shotgun (WGS) entry which is preliminary data.</text>
</comment>
<feature type="compositionally biased region" description="Basic residues" evidence="8">
    <location>
        <begin position="1758"/>
        <end position="1768"/>
    </location>
</feature>
<feature type="region of interest" description="Disordered" evidence="8">
    <location>
        <begin position="218"/>
        <end position="405"/>
    </location>
</feature>
<dbReference type="GO" id="GO:0030907">
    <property type="term" value="C:MBF transcription complex"/>
    <property type="evidence" value="ECO:0007669"/>
    <property type="project" value="TreeGrafter"/>
</dbReference>
<feature type="compositionally biased region" description="Low complexity" evidence="8">
    <location>
        <begin position="1669"/>
        <end position="1680"/>
    </location>
</feature>
<dbReference type="GO" id="GO:0001228">
    <property type="term" value="F:DNA-binding transcription activator activity, RNA polymerase II-specific"/>
    <property type="evidence" value="ECO:0007669"/>
    <property type="project" value="UniProtKB-ARBA"/>
</dbReference>
<dbReference type="InterPro" id="IPR002110">
    <property type="entry name" value="Ankyrin_rpt"/>
</dbReference>
<feature type="coiled-coil region" evidence="7">
    <location>
        <begin position="1875"/>
        <end position="1961"/>
    </location>
</feature>
<feature type="compositionally biased region" description="Polar residues" evidence="8">
    <location>
        <begin position="431"/>
        <end position="461"/>
    </location>
</feature>
<evidence type="ECO:0000256" key="3">
    <source>
        <dbReference type="ARBA" id="ARBA00022833"/>
    </source>
</evidence>
<feature type="region of interest" description="Disordered" evidence="8">
    <location>
        <begin position="701"/>
        <end position="738"/>
    </location>
</feature>
<dbReference type="EMBL" id="JAAAUY010000688">
    <property type="protein sequence ID" value="KAF9327223.1"/>
    <property type="molecule type" value="Genomic_DNA"/>
</dbReference>
<feature type="compositionally biased region" description="Polar residues" evidence="8">
    <location>
        <begin position="917"/>
        <end position="932"/>
    </location>
</feature>
<feature type="compositionally biased region" description="Basic and acidic residues" evidence="8">
    <location>
        <begin position="1395"/>
        <end position="1404"/>
    </location>
</feature>
<feature type="compositionally biased region" description="Basic and acidic residues" evidence="8">
    <location>
        <begin position="1044"/>
        <end position="1054"/>
    </location>
</feature>
<feature type="repeat" description="ANK" evidence="5">
    <location>
        <begin position="1446"/>
        <end position="1478"/>
    </location>
</feature>
<dbReference type="GO" id="GO:0046872">
    <property type="term" value="F:metal ion binding"/>
    <property type="evidence" value="ECO:0007669"/>
    <property type="project" value="UniProtKB-KW"/>
</dbReference>
<feature type="compositionally biased region" description="Basic and acidic residues" evidence="8">
    <location>
        <begin position="966"/>
        <end position="977"/>
    </location>
</feature>
<feature type="region of interest" description="Disordered" evidence="8">
    <location>
        <begin position="1273"/>
        <end position="1301"/>
    </location>
</feature>
<evidence type="ECO:0000256" key="1">
    <source>
        <dbReference type="ARBA" id="ARBA00022723"/>
    </source>
</evidence>
<dbReference type="PROSITE" id="PS50297">
    <property type="entry name" value="ANK_REP_REGION"/>
    <property type="match status" value="2"/>
</dbReference>
<feature type="compositionally biased region" description="Polar residues" evidence="8">
    <location>
        <begin position="838"/>
        <end position="863"/>
    </location>
</feature>
<sequence length="2061" mass="226987">MSMPASSFAPKAQQHHLQHQHQHQHQQPPPQPLVLQKQCHGCQKAIHQAKVFVEPGKPTFLYCEKCYTEKFTKGMCPSCFKPVMTKTDPYVTHAKRSWHTACFACFKCRIDLSQSPMVDLRGRPCCEDCLMAQAGDGSSPDQGKTALTPLDRSLAGSPAPSPSPSRAIDYEDHDSFSRVNPSLRLNVDSLTYQSPVQQSPLSAQSSASHSSLANSFRHTASSGYTSGTSSTYSSLGRKRSNSSVPTAITATSTARTEGLSPYLSYQRPGSALSIHSYTSSRPTSPGPAQDLTNGSRNHSRQGSSSGPSTEKSHELRRTRSRSMAGMDDLGSSQRPSTPSDMGSRSGTPLANPPVDAPSSPEELVSSTKKLSISTTSLDARSTPPVVSRPTSTRERSLSSVGPATTGMVRARMEAWMNQSQSSMSPPPKNNRQNPSTFGYRTDTKPTSLNTSPRTGDDSTSAGALEAEPNRSSLHRHGRQRSNTVGEAVSFPAVKVDSLASPTLERASIPENHCHKCLERVTENGIRLQNGDRFHIGCFLCFGCNQIFTESEFHVVNGRPYHPACVSKAPSINITGIVTKCFQCHKIIGNKSIRLGGMNYHPDCFKCTHCHKVLQSTSRFFEVDSQVECEQCCEERDRERLAPKIVPVARRKDNFAVPPPAVPAMVNGHTKTMEPSGPGMIATGVASPVTGYANNLVRSGSGYGSPNGSGQSSPVRSPASPAFSCPAHLSPKDRDVSPPVIMMASPSAIRSTPPVLTSLFSTRTRPLPKFGGVTTCPRCQQAVGVMDQVPGPKNEKWHRKCLNCKESIRALHSTQTERRDRVADRNNLLAQGSDLHYNPSMNTPGIPPTASSPELASSYSQTHQSPHHRSEHARMEPQQMANVPLATTSSSSPLLNGSSTPKPMAFLQPQPIPRTHSSHVQGQSTPRHSPQHQLLSPLSGSTFSSSSSSPRNNTITLVHPSPPTPHDQYHSKLSDSQKKAIAATAAAAIAAAETDIHHSQEHPVSGDCEGQEQHRNGDHDLFQVLPVERISHGGGDLETSTSLGDRPEKGHNTRHDLNDSVRQYVAERPETRQIFKATYSGVPVFEMICKGIAVMKRRSDSSLNATQILKVAEFDKPQRTRILEREVQTGEHEKVQGGYGKYQGTWVPFERGVMLCREYNVESLLRPLLEYQLTEQSPPLAPKHITATTFRTKKSKDPQTPKIRKPKKSSSLLPKSAMDEHRGLGLPTHMFDQNDDDMSTSELEMDELDEGYHQRRRHYHSDVSMDETTSLLSARSRTPSPLEPVHDFSSSEMSDHGVSPNHHRHLLSVESSPRVPKRRTVSGDDRYLHQHGASISRHELRHTHLSPDQFGQKRARSPLSHDNTMQGTIHRIAHHSLEGSGPRHLPSGPRSPNFSKRTEEKSVDRTDHQGRYAEVLLQYFIADSVSMPNILVNPPADLDFNLIIDEEGHTPLHWAVAMARTKVVRLLVQHGADVFRVNNQGQTALMRSVLFTNNFDMKTFPSLLEILQKTIFTIDNNDQTVFHHVASTAGMRGKVHASRYYMECLVEKLIQHPSELASIINVRDSVGDTALIIAARVGNKKVVRLLMDAGADSKIRNKAGRNADDILGDIEALRLIPSSSPLLAMVSSSSFVNPNNPLPSTSPSSSSSSFPTTPSQKNPYHHPSGYPNQNNTSSSSSTSTNRGGQYTAEDSRMSHTVNHHHPGGPMSSSRMHSHSHSHSSPGPLPHPHLLSSNRTSTPPLQRHGHSRHHSANPYDSPGHHHSHYSHHSHPSSPGPSSAPVYVRSNENADRYRETRGYERPSLHRGDPEGYSRSHGERESGGQIYGRYGHEQHIGRGGGHHYSTGGHGGGGPQHLQGARPASQRMIPAVTELFEQLAQSYESDLHEKEQDLIEARKLLHGIQAEVQEGQQSVEEWKAKTAKQVQAEEQIRKLEEMVRQEIQVRQRLRMEEAVVQEEVRLKEQEHYRERERGQQRRPIESLAPEEGAARCTALENEGAELRSRLGQLQERRKELVQELVQLKGGHGKRQHEYKRLIALCCNVAIDEVDGLLGPLLAAMNAENAE</sequence>
<dbReference type="Pfam" id="PF00412">
    <property type="entry name" value="LIM"/>
    <property type="match status" value="2"/>
</dbReference>
<feature type="region of interest" description="Disordered" evidence="8">
    <location>
        <begin position="830"/>
        <end position="977"/>
    </location>
</feature>
<dbReference type="PROSITE" id="PS50088">
    <property type="entry name" value="ANK_REPEAT"/>
    <property type="match status" value="2"/>
</dbReference>
<evidence type="ECO:0000259" key="9">
    <source>
        <dbReference type="PROSITE" id="PS50023"/>
    </source>
</evidence>
<feature type="domain" description="LIM zinc-binding" evidence="9">
    <location>
        <begin position="511"/>
        <end position="571"/>
    </location>
</feature>
<feature type="coiled-coil region" evidence="7">
    <location>
        <begin position="1987"/>
        <end position="2021"/>
    </location>
</feature>
<keyword evidence="2" id="KW-0677">Repeat</keyword>
<feature type="compositionally biased region" description="Basic and acidic residues" evidence="8">
    <location>
        <begin position="1792"/>
        <end position="1818"/>
    </location>
</feature>
<feature type="region of interest" description="Disordered" evidence="8">
    <location>
        <begin position="1331"/>
        <end position="1361"/>
    </location>
</feature>
<dbReference type="InterPro" id="IPR018004">
    <property type="entry name" value="KilA/APSES_HTH"/>
</dbReference>
<dbReference type="Pfam" id="PF00023">
    <property type="entry name" value="Ank"/>
    <property type="match status" value="1"/>
</dbReference>
<evidence type="ECO:0000259" key="10">
    <source>
        <dbReference type="PROSITE" id="PS51299"/>
    </source>
</evidence>
<feature type="compositionally biased region" description="Polar residues" evidence="8">
    <location>
        <begin position="290"/>
        <end position="309"/>
    </location>
</feature>
<organism evidence="11 12">
    <name type="scientific">Podila minutissima</name>
    <dbReference type="NCBI Taxonomy" id="64525"/>
    <lineage>
        <taxon>Eukaryota</taxon>
        <taxon>Fungi</taxon>
        <taxon>Fungi incertae sedis</taxon>
        <taxon>Mucoromycota</taxon>
        <taxon>Mortierellomycotina</taxon>
        <taxon>Mortierellomycetes</taxon>
        <taxon>Mortierellales</taxon>
        <taxon>Mortierellaceae</taxon>
        <taxon>Podila</taxon>
    </lineage>
</organism>
<dbReference type="Gene3D" id="2.10.110.10">
    <property type="entry name" value="Cysteine Rich Protein"/>
    <property type="match status" value="4"/>
</dbReference>
<feature type="compositionally biased region" description="Basic and acidic residues" evidence="8">
    <location>
        <begin position="1962"/>
        <end position="1975"/>
    </location>
</feature>
<feature type="compositionally biased region" description="Low complexity" evidence="8">
    <location>
        <begin position="1635"/>
        <end position="1654"/>
    </location>
</feature>
<feature type="region of interest" description="Disordered" evidence="8">
    <location>
        <begin position="1182"/>
        <end position="1236"/>
    </location>
</feature>
<evidence type="ECO:0000256" key="8">
    <source>
        <dbReference type="SAM" id="MobiDB-lite"/>
    </source>
</evidence>